<dbReference type="EMBL" id="CAVLGL010000077">
    <property type="protein sequence ID" value="CAK1585021.1"/>
    <property type="molecule type" value="Genomic_DNA"/>
</dbReference>
<evidence type="ECO:0000313" key="2">
    <source>
        <dbReference type="Proteomes" id="UP001314205"/>
    </source>
</evidence>
<dbReference type="InterPro" id="IPR043502">
    <property type="entry name" value="DNA/RNA_pol_sf"/>
</dbReference>
<proteinExistence type="predicted"/>
<sequence length="300" mass="33443">MYPYIAGQYSVNVVQSETDSLLNSEASDEVMVCSHYKPLFISLTVHGRDVQMECDTGSAISCISYELYKQQFSNLKLNMCSLLLRYYSGEQVKPVGVIRPLVKYKDKEKHLDLYVIKNGKSILLGRQWLAELNIKLPPFGSLNCLSNDVFNLNDFSSRYCKVFADGLGRFTGPLVSIRVHASTSAGLCVTCTRGARTRAAGGDGILTPVDHSDWATIIVPEVKKDGNIRICADYKLILNKVIEVDRYPLPRVEDLLVRLQGGQWFSKIDLSQAYAQIVLDESAKYTVINTHTRACLGITA</sequence>
<accession>A0AAV1KPP1</accession>
<dbReference type="Gene3D" id="3.30.70.270">
    <property type="match status" value="1"/>
</dbReference>
<dbReference type="CDD" id="cd01647">
    <property type="entry name" value="RT_LTR"/>
    <property type="match status" value="1"/>
</dbReference>
<dbReference type="Gene3D" id="3.10.10.10">
    <property type="entry name" value="HIV Type 1 Reverse Transcriptase, subunit A, domain 1"/>
    <property type="match status" value="1"/>
</dbReference>
<comment type="caution">
    <text evidence="1">The sequence shown here is derived from an EMBL/GenBank/DDBJ whole genome shotgun (WGS) entry which is preliminary data.</text>
</comment>
<dbReference type="SUPFAM" id="SSF56672">
    <property type="entry name" value="DNA/RNA polymerases"/>
    <property type="match status" value="1"/>
</dbReference>
<dbReference type="PANTHER" id="PTHR37984">
    <property type="entry name" value="PROTEIN CBG26694"/>
    <property type="match status" value="1"/>
</dbReference>
<dbReference type="Gene3D" id="2.40.70.10">
    <property type="entry name" value="Acid Proteases"/>
    <property type="match status" value="1"/>
</dbReference>
<gene>
    <name evidence="1" type="ORF">PARMNEM_LOCUS6167</name>
</gene>
<dbReference type="PANTHER" id="PTHR37984:SF13">
    <property type="entry name" value="RIBONUCLEASE H"/>
    <property type="match status" value="1"/>
</dbReference>
<evidence type="ECO:0000313" key="1">
    <source>
        <dbReference type="EMBL" id="CAK1585021.1"/>
    </source>
</evidence>
<protein>
    <recommendedName>
        <fullName evidence="3">Reverse transcriptase domain-containing protein</fullName>
    </recommendedName>
</protein>
<dbReference type="SUPFAM" id="SSF50630">
    <property type="entry name" value="Acid proteases"/>
    <property type="match status" value="1"/>
</dbReference>
<evidence type="ECO:0008006" key="3">
    <source>
        <dbReference type="Google" id="ProtNLM"/>
    </source>
</evidence>
<name>A0AAV1KPP1_9NEOP</name>
<dbReference type="InterPro" id="IPR043128">
    <property type="entry name" value="Rev_trsase/Diguanyl_cyclase"/>
</dbReference>
<dbReference type="InterPro" id="IPR050951">
    <property type="entry name" value="Retrovirus_Pol_polyprotein"/>
</dbReference>
<keyword evidence="2" id="KW-1185">Reference proteome</keyword>
<dbReference type="InterPro" id="IPR021109">
    <property type="entry name" value="Peptidase_aspartic_dom_sf"/>
</dbReference>
<dbReference type="GO" id="GO:0071897">
    <property type="term" value="P:DNA biosynthetic process"/>
    <property type="evidence" value="ECO:0007669"/>
    <property type="project" value="UniProtKB-ARBA"/>
</dbReference>
<dbReference type="AlphaFoldDB" id="A0AAV1KPP1"/>
<organism evidence="1 2">
    <name type="scientific">Parnassius mnemosyne</name>
    <name type="common">clouded apollo</name>
    <dbReference type="NCBI Taxonomy" id="213953"/>
    <lineage>
        <taxon>Eukaryota</taxon>
        <taxon>Metazoa</taxon>
        <taxon>Ecdysozoa</taxon>
        <taxon>Arthropoda</taxon>
        <taxon>Hexapoda</taxon>
        <taxon>Insecta</taxon>
        <taxon>Pterygota</taxon>
        <taxon>Neoptera</taxon>
        <taxon>Endopterygota</taxon>
        <taxon>Lepidoptera</taxon>
        <taxon>Glossata</taxon>
        <taxon>Ditrysia</taxon>
        <taxon>Papilionoidea</taxon>
        <taxon>Papilionidae</taxon>
        <taxon>Parnassiinae</taxon>
        <taxon>Parnassini</taxon>
        <taxon>Parnassius</taxon>
        <taxon>Driopa</taxon>
    </lineage>
</organism>
<dbReference type="Proteomes" id="UP001314205">
    <property type="component" value="Unassembled WGS sequence"/>
</dbReference>
<reference evidence="1 2" key="1">
    <citation type="submission" date="2023-11" db="EMBL/GenBank/DDBJ databases">
        <authorList>
            <person name="Hedman E."/>
            <person name="Englund M."/>
            <person name="Stromberg M."/>
            <person name="Nyberg Akerstrom W."/>
            <person name="Nylinder S."/>
            <person name="Jareborg N."/>
            <person name="Kallberg Y."/>
            <person name="Kronander E."/>
        </authorList>
    </citation>
    <scope>NUCLEOTIDE SEQUENCE [LARGE SCALE GENOMIC DNA]</scope>
</reference>